<name>A0A255C322_LISMN</name>
<reference evidence="10 39" key="4">
    <citation type="submission" date="2019-03" db="EMBL/GenBank/DDBJ databases">
        <authorList>
            <person name="Ashton P.M."/>
            <person name="Dallman T."/>
            <person name="Nair S."/>
            <person name="De Pinna E."/>
            <person name="Peters T."/>
            <person name="Grant K."/>
        </authorList>
    </citation>
    <scope>NUCLEOTIDE SEQUENCE [LARGE SCALE GENOMIC DNA]</scope>
    <source>
        <strain evidence="16 46">406731</strain>
        <strain evidence="10">RL15000286</strain>
    </source>
</reference>
<dbReference type="Proteomes" id="UP000566721">
    <property type="component" value="Unassembled WGS sequence"/>
</dbReference>
<dbReference type="Proteomes" id="UP000331186">
    <property type="component" value="Unassembled WGS sequence"/>
</dbReference>
<gene>
    <name evidence="15" type="ORF">AF817_14525</name>
    <name evidence="8" type="ORF">APD94_14815</name>
    <name evidence="9" type="ORF">ART25_15075</name>
    <name evidence="2" type="ORF">ARY78_15840</name>
    <name evidence="12" type="ORF">B5K54_15220</name>
    <name evidence="11" type="ORF">BCZ21_16410</name>
    <name evidence="13" type="ORF">CAV64_15130</name>
    <name evidence="16" type="ORF">D4U23_14185</name>
    <name evidence="27" type="ORF">DCK61_15025</name>
    <name evidence="14" type="ORF">DCT16_14860</name>
    <name evidence="7" type="ORF">DG57_15070</name>
    <name evidence="28" type="ORF">DOV25_15345</name>
    <name evidence="3" type="ORF">DU018_15280</name>
    <name evidence="10" type="ORF">E1W56_14825</name>
    <name evidence="6" type="ORF">EX365_14595</name>
    <name evidence="5" type="ORF">EXZ73_16020</name>
    <name evidence="18" type="ORF">G3O21_002823</name>
    <name evidence="25" type="ORF">GI949_13775</name>
    <name evidence="17" type="ORF">GT011_14345</name>
    <name evidence="19" type="ORF">GYO01_15525</name>
    <name evidence="20" type="ORF">GYP27_14225</name>
    <name evidence="21" type="ORF">GYS09_15615</name>
    <name evidence="22" type="ORF">GYU24_15215</name>
    <name evidence="23" type="ORF">GYX23_15635</name>
    <name evidence="24" type="ORF">GYY14_15580</name>
    <name evidence="26" type="ORF">GZK27_14330</name>
    <name evidence="4" type="ORF">UI29_14890</name>
</gene>
<dbReference type="EMBL" id="AABBHO010000083">
    <property type="protein sequence ID" value="EAG2998635.1"/>
    <property type="molecule type" value="Genomic_DNA"/>
</dbReference>
<dbReference type="Proteomes" id="UP000345329">
    <property type="component" value="Unassembled WGS sequence"/>
</dbReference>
<dbReference type="EMBL" id="DAAJZA010000012">
    <property type="protein sequence ID" value="HAC1756040.1"/>
    <property type="molecule type" value="Genomic_DNA"/>
</dbReference>
<dbReference type="EMBL" id="DAAIJL010000025">
    <property type="protein sequence ID" value="HAB8558707.1"/>
    <property type="molecule type" value="Genomic_DNA"/>
</dbReference>
<evidence type="ECO:0000313" key="21">
    <source>
        <dbReference type="EMBL" id="HAB8558707.1"/>
    </source>
</evidence>
<dbReference type="EMBL" id="AABDDO010000007">
    <property type="protein sequence ID" value="EAG6764441.1"/>
    <property type="molecule type" value="Genomic_DNA"/>
</dbReference>
<evidence type="ECO:0000313" key="36">
    <source>
        <dbReference type="Proteomes" id="UP000376505"/>
    </source>
</evidence>
<evidence type="ECO:0000313" key="48">
    <source>
        <dbReference type="Proteomes" id="UP000841146"/>
    </source>
</evidence>
<dbReference type="EMBL" id="DAAKPP010000009">
    <property type="protein sequence ID" value="HAC3056677.1"/>
    <property type="molecule type" value="Genomic_DNA"/>
</dbReference>
<dbReference type="Proteomes" id="UP000535556">
    <property type="component" value="Unassembled WGS sequence"/>
</dbReference>
<evidence type="ECO:0000313" key="7">
    <source>
        <dbReference type="EMBL" id="EAE0771135.1"/>
    </source>
</evidence>
<evidence type="ECO:0000313" key="25">
    <source>
        <dbReference type="EMBL" id="HAC1756040.1"/>
    </source>
</evidence>
<evidence type="ECO:0000313" key="16">
    <source>
        <dbReference type="EMBL" id="EAH0253539.1"/>
    </source>
</evidence>
<dbReference type="Proteomes" id="UP000344343">
    <property type="component" value="Unassembled WGS sequence"/>
</dbReference>
<comment type="caution">
    <text evidence="22">The sequence shown here is derived from an EMBL/GenBank/DDBJ whole genome shotgun (WGS) entry which is preliminary data.</text>
</comment>
<evidence type="ECO:0000313" key="42">
    <source>
        <dbReference type="Proteomes" id="UP000478704"/>
    </source>
</evidence>
<evidence type="ECO:0000313" key="5">
    <source>
        <dbReference type="EMBL" id="EAD5775778.1"/>
    </source>
</evidence>
<evidence type="ECO:0000313" key="43">
    <source>
        <dbReference type="Proteomes" id="UP000535556"/>
    </source>
</evidence>
<evidence type="ECO:0000313" key="3">
    <source>
        <dbReference type="EMBL" id="EAC6549718.1"/>
    </source>
</evidence>
<dbReference type="EMBL" id="AABAWE010000019">
    <property type="protein sequence ID" value="EAG2088818.1"/>
    <property type="molecule type" value="Genomic_DNA"/>
</dbReference>
<reference evidence="22" key="6">
    <citation type="submission" date="2020-01" db="EMBL/GenBank/DDBJ databases">
        <authorList>
            <consortium name="NCBI Pathogen Detection Project"/>
        </authorList>
    </citation>
    <scope>NUCLEOTIDE SEQUENCE</scope>
    <source>
        <strain evidence="21">CFIAFB20100120</strain>
        <strain evidence="20">CFIAFB20140010</strain>
        <strain evidence="22">CFIAFB20160038</strain>
        <strain evidence="19">CFIAFB20160079</strain>
        <strain evidence="24">CFIAFB20170037</strain>
        <strain evidence="23">CFIAFB20170045</strain>
        <strain evidence="25">DMG1500109</strain>
        <strain evidence="26">LiDS0115</strain>
    </source>
</reference>
<dbReference type="Proteomes" id="UP000844415">
    <property type="component" value="Unassembled WGS sequence"/>
</dbReference>
<dbReference type="Proteomes" id="UP000388699">
    <property type="component" value="Unassembled WGS sequence"/>
</dbReference>
<dbReference type="Proteomes" id="UP000379076">
    <property type="component" value="Unassembled WGS sequence"/>
</dbReference>
<evidence type="ECO:0000313" key="24">
    <source>
        <dbReference type="EMBL" id="HAC0276779.1"/>
    </source>
</evidence>
<evidence type="ECO:0000313" key="2">
    <source>
        <dbReference type="EMBL" id="EAC5551887.1"/>
    </source>
</evidence>
<dbReference type="EMBL" id="AABEVT010000010">
    <property type="protein sequence ID" value="EAH0253539.1"/>
    <property type="molecule type" value="Genomic_DNA"/>
</dbReference>
<dbReference type="EMBL" id="RCRQ01000010">
    <property type="protein sequence ID" value="MCO39820.1"/>
    <property type="molecule type" value="Genomic_DNA"/>
</dbReference>
<dbReference type="Proteomes" id="UP000337746">
    <property type="component" value="Unassembled WGS sequence"/>
</dbReference>
<evidence type="ECO:0000313" key="27">
    <source>
        <dbReference type="EMBL" id="KAA9446514.1"/>
    </source>
</evidence>
<dbReference type="EMBL" id="AAAQQZ010000010">
    <property type="protein sequence ID" value="EAE1340238.1"/>
    <property type="molecule type" value="Genomic_DNA"/>
</dbReference>
<evidence type="ECO:0000313" key="11">
    <source>
        <dbReference type="EMBL" id="EAG2088818.1"/>
    </source>
</evidence>
<evidence type="ECO:0000313" key="13">
    <source>
        <dbReference type="EMBL" id="EAG4332578.1"/>
    </source>
</evidence>
<dbReference type="Pfam" id="PF06782">
    <property type="entry name" value="UPF0236"/>
    <property type="match status" value="1"/>
</dbReference>
<reference evidence="30 32" key="3">
    <citation type="submission" date="2019-02" db="EMBL/GenBank/DDBJ databases">
        <authorList>
            <consortium name="GenomeTrakr: Next Generation Sequencing Network for Food Pathogen Tracability"/>
        </authorList>
    </citation>
    <scope>NUCLEOTIDE SEQUENCE [LARGE SCALE GENOMIC DNA]</scope>
    <source>
        <strain evidence="12 45">10B02965A-1</strain>
        <strain evidence="7 38">CFSAN008016</strain>
        <strain evidence="9 37">FDA00006494</strain>
        <strain evidence="2 35">FDA00007096</strain>
        <strain evidence="28 29">FDA00013213</strain>
        <strain evidence="3 30">FDA00013332</strain>
        <strain evidence="6 32">FDA00013853</strain>
        <strain evidence="17 41">FDA00015028</strain>
        <strain evidence="18">FDA00015054</strain>
        <strain evidence="13 44">FDA1005580-S054-001</strain>
        <strain evidence="42">FDA1090798-S029-001</strain>
        <strain evidence="14 47">FLAG-38921</strain>
        <strain evidence="11 31">FLAG-54356</strain>
        <strain evidence="8 34">FLAG-78586</strain>
        <strain evidence="5 36">FSIS31901579</strain>
        <strain evidence="4 33">VA-WGS-00405</strain>
    </source>
</reference>
<reference evidence="27 40" key="2">
    <citation type="submission" date="2018-04" db="EMBL/GenBank/DDBJ databases">
        <title>Genome Analysis of a Prevalent Clone of Listeria monocytogenes Sequence Type 87 in China.</title>
        <authorList>
            <person name="Wang Y."/>
        </authorList>
    </citation>
    <scope>NUCLEOTIDE SEQUENCE [LARGE SCALE GENOMIC DNA]</scope>
    <source>
        <strain evidence="27 40">ICDC_LM1523</strain>
    </source>
</reference>
<evidence type="ECO:0000313" key="32">
    <source>
        <dbReference type="Proteomes" id="UP000344343"/>
    </source>
</evidence>
<dbReference type="EMBL" id="AANCZP010000006">
    <property type="protein sequence ID" value="EDN8270527.1"/>
    <property type="molecule type" value="Genomic_DNA"/>
</dbReference>
<dbReference type="EMBL" id="QDAY01000008">
    <property type="protein sequence ID" value="KAA9446514.1"/>
    <property type="molecule type" value="Genomic_DNA"/>
</dbReference>
<dbReference type="EMBL" id="AAAJKI010000079">
    <property type="protein sequence ID" value="EAC6549718.1"/>
    <property type="molecule type" value="Genomic_DNA"/>
</dbReference>
<dbReference type="InterPro" id="IPR009620">
    <property type="entry name" value="UPF0236"/>
</dbReference>
<evidence type="ECO:0000313" key="33">
    <source>
        <dbReference type="Proteomes" id="UP000345329"/>
    </source>
</evidence>
<evidence type="ECO:0000313" key="4">
    <source>
        <dbReference type="EMBL" id="EAD3794041.1"/>
    </source>
</evidence>
<dbReference type="Proteomes" id="UP000843775">
    <property type="component" value="Unassembled WGS sequence"/>
</dbReference>
<dbReference type="AlphaFoldDB" id="A0A255C322"/>
<sequence>MHRIVIHEGVNREKKRHTLINPMVFSSVESSQDAFKQAAHYLNQVYNLKDTIVVTNSDGGSGYEADKFESMDGYSKQHEHFRDLFHVHKKIKERLSFDKPMAKQVEKAIYQYDWDRIETLCATIESRLIDLPEVIIEDRLEQIRKLKNYLSRNWVYIKPFKKRELSIDRGTGAGETGHRLYTYRMKRQGRSWTKKGASHVVAILTAEKNGLLQTALTAEITDKVESLGEEIKGAVRQALKKIDSTAKQSKRVLSSIMVRKAAL</sequence>
<dbReference type="EMBL" id="DAAJCS010000019">
    <property type="protein sequence ID" value="HAC0014413.1"/>
    <property type="molecule type" value="Genomic_DNA"/>
</dbReference>
<evidence type="ECO:0000313" key="9">
    <source>
        <dbReference type="EMBL" id="EAE1340238.1"/>
    </source>
</evidence>
<dbReference type="Proteomes" id="UP000460224">
    <property type="component" value="Unassembled WGS sequence"/>
</dbReference>
<dbReference type="EMBL" id="AAAQOE010000008">
    <property type="protein sequence ID" value="EAE1097237.1"/>
    <property type="molecule type" value="Genomic_DNA"/>
</dbReference>
<evidence type="ECO:0000313" key="20">
    <source>
        <dbReference type="EMBL" id="HAB7723138.1"/>
    </source>
</evidence>
<dbReference type="Proteomes" id="UP000840569">
    <property type="component" value="Unassembled WGS sequence"/>
</dbReference>
<evidence type="ECO:0000313" key="44">
    <source>
        <dbReference type="Proteomes" id="UP000540117"/>
    </source>
</evidence>
<dbReference type="Proteomes" id="UP000376505">
    <property type="component" value="Unassembled WGS sequence"/>
</dbReference>
<dbReference type="Proteomes" id="UP000841146">
    <property type="component" value="Unassembled WGS sequence"/>
</dbReference>
<accession>A0A255C322</accession>
<dbReference type="EMBL" id="AAAQJJ010000029">
    <property type="protein sequence ID" value="EAE0771135.1"/>
    <property type="molecule type" value="Genomic_DNA"/>
</dbReference>
<dbReference type="Proteomes" id="UP000841561">
    <property type="component" value="Unassembled WGS sequence"/>
</dbReference>
<dbReference type="EMBL" id="DAAHYZ010000012">
    <property type="protein sequence ID" value="HAB7723138.1"/>
    <property type="molecule type" value="Genomic_DNA"/>
</dbReference>
<evidence type="ECO:0000313" key="40">
    <source>
        <dbReference type="Proteomes" id="UP000460224"/>
    </source>
</evidence>
<evidence type="ECO:0000313" key="29">
    <source>
        <dbReference type="Proteomes" id="UP000269407"/>
    </source>
</evidence>
<evidence type="ECO:0000313" key="22">
    <source>
        <dbReference type="EMBL" id="HAB9177056.1"/>
    </source>
</evidence>
<reference evidence="15 43" key="5">
    <citation type="submission" date="2019-04" db="EMBL/GenBank/DDBJ databases">
        <authorList>
            <consortium name="GenomeTrakr network: Whole genome sequencing for foodborne pathogen traceback"/>
        </authorList>
    </citation>
    <scope>NUCLEOTIDE SEQUENCE [LARGE SCALE GENOMIC DNA]</scope>
    <source>
        <strain evidence="15 43">NRRL B-33244</strain>
    </source>
</reference>
<evidence type="ECO:0000313" key="30">
    <source>
        <dbReference type="Proteomes" id="UP000331186"/>
    </source>
</evidence>
<evidence type="ECO:0000313" key="46">
    <source>
        <dbReference type="Proteomes" id="UP000566597"/>
    </source>
</evidence>
<comment type="similarity">
    <text evidence="1">Belongs to the UPF0236 family.</text>
</comment>
<evidence type="ECO:0000313" key="45">
    <source>
        <dbReference type="Proteomes" id="UP000549379"/>
    </source>
</evidence>
<evidence type="ECO:0000313" key="50">
    <source>
        <dbReference type="Proteomes" id="UP000843775"/>
    </source>
</evidence>
<evidence type="ECO:0000313" key="41">
    <source>
        <dbReference type="Proteomes" id="UP000467247"/>
    </source>
</evidence>
<evidence type="ECO:0000313" key="15">
    <source>
        <dbReference type="EMBL" id="EAG6764441.1"/>
    </source>
</evidence>
<evidence type="ECO:0000313" key="12">
    <source>
        <dbReference type="EMBL" id="EAG2998635.1"/>
    </source>
</evidence>
<evidence type="ECO:0000313" key="34">
    <source>
        <dbReference type="Proteomes" id="UP000355989"/>
    </source>
</evidence>
<evidence type="ECO:0000313" key="47">
    <source>
        <dbReference type="Proteomes" id="UP000566721"/>
    </source>
</evidence>
<evidence type="ECO:0000313" key="10">
    <source>
        <dbReference type="EMBL" id="EAE4943318.1"/>
    </source>
</evidence>
<dbReference type="Proteomes" id="UP000566597">
    <property type="component" value="Unassembled WGS sequence"/>
</dbReference>
<evidence type="ECO:0008006" key="53">
    <source>
        <dbReference type="Google" id="ProtNLM"/>
    </source>
</evidence>
<dbReference type="Proteomes" id="UP000467247">
    <property type="component" value="Unassembled WGS sequence"/>
</dbReference>
<dbReference type="Proteomes" id="UP000478704">
    <property type="component" value="Unassembled WGS sequence"/>
</dbReference>
<evidence type="ECO:0000313" key="23">
    <source>
        <dbReference type="EMBL" id="HAC0014413.1"/>
    </source>
</evidence>
<reference evidence="48 49" key="1">
    <citation type="journal article" date="2018" name="Genome Biol.">
        <title>SKESA: strategic k-mer extension for scrupulous assemblies.</title>
        <authorList>
            <person name="Souvorov A."/>
            <person name="Agarwala R."/>
            <person name="Lipman D.J."/>
        </authorList>
    </citation>
    <scope>NUCLEOTIDE SEQUENCE [LARGE SCALE GENOMIC DNA]</scope>
    <source>
        <strain evidence="21 51">CFIAFB20100120</strain>
        <strain evidence="20">CFIAFB20140010</strain>
        <strain evidence="22">CFIAFB20160038</strain>
        <strain evidence="19 52">CFIAFB20160079</strain>
        <strain evidence="24">CFIAFB20170037</strain>
        <strain evidence="23 48">CFIAFB20170045</strain>
        <strain evidence="25 50">DMG1500109</strain>
        <strain evidence="26 49">LiDS0115</strain>
    </source>
</reference>
<dbReference type="EMBL" id="AANPAU010000013">
    <property type="protein sequence ID" value="EDP8515368.1"/>
    <property type="molecule type" value="Genomic_DNA"/>
</dbReference>
<protein>
    <recommendedName>
        <fullName evidence="53">ISLre2 family transposase</fullName>
    </recommendedName>
</protein>
<dbReference type="EMBL" id="AAASLB010000012">
    <property type="protein sequence ID" value="EAE4943318.1"/>
    <property type="molecule type" value="Genomic_DNA"/>
</dbReference>
<evidence type="ECO:0000313" key="28">
    <source>
        <dbReference type="EMBL" id="MCO39820.1"/>
    </source>
</evidence>
<evidence type="ECO:0000313" key="39">
    <source>
        <dbReference type="Proteomes" id="UP000393182"/>
    </source>
</evidence>
<dbReference type="EMBL" id="AABBYJ010000013">
    <property type="protein sequence ID" value="EAG4332578.1"/>
    <property type="molecule type" value="Genomic_DNA"/>
</dbReference>
<dbReference type="EMBL" id="DAAJFY010000021">
    <property type="protein sequence ID" value="HAC0276779.1"/>
    <property type="molecule type" value="Genomic_DNA"/>
</dbReference>
<dbReference type="Proteomes" id="UP000540117">
    <property type="component" value="Unassembled WGS sequence"/>
</dbReference>
<dbReference type="Proteomes" id="UP000840928">
    <property type="component" value="Unassembled WGS sequence"/>
</dbReference>
<evidence type="ECO:0000313" key="31">
    <source>
        <dbReference type="Proteomes" id="UP000337746"/>
    </source>
</evidence>
<dbReference type="EMBL" id="DAAHUJ010000019">
    <property type="protein sequence ID" value="HAB7365524.1"/>
    <property type="molecule type" value="Genomic_DNA"/>
</dbReference>
<dbReference type="EMBL" id="AAAIXK010000011">
    <property type="protein sequence ID" value="EAC5551887.1"/>
    <property type="molecule type" value="Genomic_DNA"/>
</dbReference>
<evidence type="ECO:0000313" key="35">
    <source>
        <dbReference type="Proteomes" id="UP000365297"/>
    </source>
</evidence>
<evidence type="ECO:0000313" key="8">
    <source>
        <dbReference type="EMBL" id="EAE1097237.1"/>
    </source>
</evidence>
<dbReference type="EMBL" id="AABCVX010000009">
    <property type="protein sequence ID" value="EAG6170657.1"/>
    <property type="molecule type" value="Genomic_DNA"/>
</dbReference>
<evidence type="ECO:0000313" key="6">
    <source>
        <dbReference type="EMBL" id="EAD5787791.1"/>
    </source>
</evidence>
<evidence type="ECO:0000313" key="18">
    <source>
        <dbReference type="EMBL" id="EDP8515368.1"/>
    </source>
</evidence>
<evidence type="ECO:0000313" key="26">
    <source>
        <dbReference type="EMBL" id="HAC3056677.1"/>
    </source>
</evidence>
<evidence type="ECO:0000313" key="37">
    <source>
        <dbReference type="Proteomes" id="UP000379076"/>
    </source>
</evidence>
<evidence type="ECO:0000313" key="52">
    <source>
        <dbReference type="Proteomes" id="UP000845014"/>
    </source>
</evidence>
<dbReference type="Proteomes" id="UP000269407">
    <property type="component" value="Unassembled WGS sequence"/>
</dbReference>
<dbReference type="Proteomes" id="UP000842809">
    <property type="component" value="Unassembled WGS sequence"/>
</dbReference>
<evidence type="ECO:0000313" key="51">
    <source>
        <dbReference type="Proteomes" id="UP000844415"/>
    </source>
</evidence>
<dbReference type="RefSeq" id="WP_077295908.1">
    <property type="nucleotide sequence ID" value="NZ_BAAFVE010000016.1"/>
</dbReference>
<dbReference type="Proteomes" id="UP000393182">
    <property type="component" value="Unassembled WGS sequence"/>
</dbReference>
<dbReference type="EMBL" id="AAANYR010000010">
    <property type="protein sequence ID" value="EAD5787791.1"/>
    <property type="molecule type" value="Genomic_DNA"/>
</dbReference>
<evidence type="ECO:0000313" key="14">
    <source>
        <dbReference type="EMBL" id="EAG6170657.1"/>
    </source>
</evidence>
<dbReference type="Proteomes" id="UP000845014">
    <property type="component" value="Unassembled WGS sequence"/>
</dbReference>
<evidence type="ECO:0000313" key="38">
    <source>
        <dbReference type="Proteomes" id="UP000388699"/>
    </source>
</evidence>
<evidence type="ECO:0000313" key="19">
    <source>
        <dbReference type="EMBL" id="HAB7365524.1"/>
    </source>
</evidence>
<dbReference type="EMBL" id="AAANYN010000058">
    <property type="protein sequence ID" value="EAD5775778.1"/>
    <property type="molecule type" value="Genomic_DNA"/>
</dbReference>
<dbReference type="EMBL" id="AAAMZD010000009">
    <property type="protein sequence ID" value="EAD3794041.1"/>
    <property type="molecule type" value="Genomic_DNA"/>
</dbReference>
<dbReference type="Proteomes" id="UP000549379">
    <property type="component" value="Unassembled WGS sequence"/>
</dbReference>
<dbReference type="Proteomes" id="UP000365297">
    <property type="component" value="Unassembled WGS sequence"/>
</dbReference>
<dbReference type="EMBL" id="DAAIRR010000007">
    <property type="protein sequence ID" value="HAB9177056.1"/>
    <property type="molecule type" value="Genomic_DNA"/>
</dbReference>
<dbReference type="Proteomes" id="UP000355989">
    <property type="component" value="Unassembled WGS sequence"/>
</dbReference>
<organism evidence="22">
    <name type="scientific">Listeria monocytogenes</name>
    <dbReference type="NCBI Taxonomy" id="1639"/>
    <lineage>
        <taxon>Bacteria</taxon>
        <taxon>Bacillati</taxon>
        <taxon>Bacillota</taxon>
        <taxon>Bacilli</taxon>
        <taxon>Bacillales</taxon>
        <taxon>Listeriaceae</taxon>
        <taxon>Listeria</taxon>
    </lineage>
</organism>
<evidence type="ECO:0000256" key="1">
    <source>
        <dbReference type="ARBA" id="ARBA00006539"/>
    </source>
</evidence>
<proteinExistence type="inferred from homology"/>
<evidence type="ECO:0000313" key="17">
    <source>
        <dbReference type="EMBL" id="EDN8270527.1"/>
    </source>
</evidence>
<evidence type="ECO:0000313" key="49">
    <source>
        <dbReference type="Proteomes" id="UP000841561"/>
    </source>
</evidence>